<dbReference type="PANTHER" id="PTHR21716:SF64">
    <property type="entry name" value="AI-2 TRANSPORT PROTEIN TQSA"/>
    <property type="match status" value="1"/>
</dbReference>
<evidence type="ECO:0000256" key="2">
    <source>
        <dbReference type="ARBA" id="ARBA00009773"/>
    </source>
</evidence>
<feature type="transmembrane region" description="Helical" evidence="6">
    <location>
        <begin position="208"/>
        <end position="229"/>
    </location>
</feature>
<evidence type="ECO:0000256" key="1">
    <source>
        <dbReference type="ARBA" id="ARBA00004141"/>
    </source>
</evidence>
<dbReference type="Pfam" id="PF01594">
    <property type="entry name" value="AI-2E_transport"/>
    <property type="match status" value="1"/>
</dbReference>
<feature type="transmembrane region" description="Helical" evidence="6">
    <location>
        <begin position="241"/>
        <end position="269"/>
    </location>
</feature>
<sequence>MDLKNEPQKTDQLSGSSRFGLTFWTQIIVITFLLIAGLAYAASILIPLALALLLFVLITAIVDRVSLLKIGSIRMPSWLAHIISLGIVSLGLLGVLSILSNQAGDVAEAFPRYEQRFSQILSRVVALVGDKNYAAAESALSDLDISALASGAISSAGAFLSALFLVLLYLPFMMVERAPMNKKLELVARDAEFREKLRKILSSVSVSLQRYVGIKSLVSLITGLGSYAFMKPVGLDFAETWAVLAFMLNFIPTIGSILGVAVPALVALVQFDTVTPFLIILCGCGGVQFVVGNILEPALTGRSLNLSPLMVILALTFWTAIWGMAGALLSVPITVCFLIVMSHIPATRTIAILMSGDGNLLDDVPSDTDREASR</sequence>
<accession>A0AAE3LST9</accession>
<reference evidence="7" key="1">
    <citation type="submission" date="2022-10" db="EMBL/GenBank/DDBJ databases">
        <authorList>
            <person name="Yue Y."/>
        </authorList>
    </citation>
    <scope>NUCLEOTIDE SEQUENCE</scope>
    <source>
        <strain evidence="7">Z654</strain>
    </source>
</reference>
<keyword evidence="3 6" id="KW-0812">Transmembrane</keyword>
<dbReference type="AlphaFoldDB" id="A0AAE3LST9"/>
<dbReference type="PANTHER" id="PTHR21716">
    <property type="entry name" value="TRANSMEMBRANE PROTEIN"/>
    <property type="match status" value="1"/>
</dbReference>
<feature type="transmembrane region" description="Helical" evidence="6">
    <location>
        <begin position="276"/>
        <end position="295"/>
    </location>
</feature>
<feature type="transmembrane region" description="Helical" evidence="6">
    <location>
        <begin position="21"/>
        <end position="42"/>
    </location>
</feature>
<dbReference type="RefSeq" id="WP_263954920.1">
    <property type="nucleotide sequence ID" value="NZ_JAOYFC010000005.1"/>
</dbReference>
<evidence type="ECO:0000256" key="4">
    <source>
        <dbReference type="ARBA" id="ARBA00022989"/>
    </source>
</evidence>
<name>A0AAE3LST9_9RHOB</name>
<dbReference type="EMBL" id="JAOYFC010000005">
    <property type="protein sequence ID" value="MCV6825944.1"/>
    <property type="molecule type" value="Genomic_DNA"/>
</dbReference>
<evidence type="ECO:0000313" key="8">
    <source>
        <dbReference type="Proteomes" id="UP001208041"/>
    </source>
</evidence>
<evidence type="ECO:0000256" key="6">
    <source>
        <dbReference type="SAM" id="Phobius"/>
    </source>
</evidence>
<evidence type="ECO:0000313" key="7">
    <source>
        <dbReference type="EMBL" id="MCV6825944.1"/>
    </source>
</evidence>
<dbReference type="Proteomes" id="UP001208041">
    <property type="component" value="Unassembled WGS sequence"/>
</dbReference>
<dbReference type="InterPro" id="IPR002549">
    <property type="entry name" value="AI-2E-like"/>
</dbReference>
<keyword evidence="5 6" id="KW-0472">Membrane</keyword>
<comment type="caution">
    <text evidence="7">The sequence shown here is derived from an EMBL/GenBank/DDBJ whole genome shotgun (WGS) entry which is preliminary data.</text>
</comment>
<feature type="transmembrane region" description="Helical" evidence="6">
    <location>
        <begin position="48"/>
        <end position="66"/>
    </location>
</feature>
<dbReference type="GO" id="GO:0055085">
    <property type="term" value="P:transmembrane transport"/>
    <property type="evidence" value="ECO:0007669"/>
    <property type="project" value="TreeGrafter"/>
</dbReference>
<feature type="transmembrane region" description="Helical" evidence="6">
    <location>
        <begin position="147"/>
        <end position="172"/>
    </location>
</feature>
<keyword evidence="4 6" id="KW-1133">Transmembrane helix</keyword>
<comment type="similarity">
    <text evidence="2">Belongs to the autoinducer-2 exporter (AI-2E) (TC 2.A.86) family.</text>
</comment>
<proteinExistence type="inferred from homology"/>
<keyword evidence="8" id="KW-1185">Reference proteome</keyword>
<comment type="subcellular location">
    <subcellularLocation>
        <location evidence="1">Membrane</location>
        <topology evidence="1">Multi-pass membrane protein</topology>
    </subcellularLocation>
</comment>
<feature type="transmembrane region" description="Helical" evidence="6">
    <location>
        <begin position="78"/>
        <end position="99"/>
    </location>
</feature>
<feature type="transmembrane region" description="Helical" evidence="6">
    <location>
        <begin position="315"/>
        <end position="340"/>
    </location>
</feature>
<organism evidence="7 8">
    <name type="scientific">Halocynthiibacter halioticoli</name>
    <dbReference type="NCBI Taxonomy" id="2986804"/>
    <lineage>
        <taxon>Bacteria</taxon>
        <taxon>Pseudomonadati</taxon>
        <taxon>Pseudomonadota</taxon>
        <taxon>Alphaproteobacteria</taxon>
        <taxon>Rhodobacterales</taxon>
        <taxon>Paracoccaceae</taxon>
        <taxon>Halocynthiibacter</taxon>
    </lineage>
</organism>
<evidence type="ECO:0000256" key="5">
    <source>
        <dbReference type="ARBA" id="ARBA00023136"/>
    </source>
</evidence>
<dbReference type="GO" id="GO:0016020">
    <property type="term" value="C:membrane"/>
    <property type="evidence" value="ECO:0007669"/>
    <property type="project" value="UniProtKB-SubCell"/>
</dbReference>
<protein>
    <submittedName>
        <fullName evidence="7">AI-2E family transporter</fullName>
    </submittedName>
</protein>
<evidence type="ECO:0000256" key="3">
    <source>
        <dbReference type="ARBA" id="ARBA00022692"/>
    </source>
</evidence>
<gene>
    <name evidence="7" type="ORF">OH136_15380</name>
</gene>